<dbReference type="PANTHER" id="PTHR42951:SF4">
    <property type="entry name" value="ACYL-COENZYME A THIOESTERASE MBLAC2"/>
    <property type="match status" value="1"/>
</dbReference>
<proteinExistence type="predicted"/>
<dbReference type="OrthoDB" id="3341310at2759"/>
<dbReference type="Gene3D" id="3.60.15.10">
    <property type="entry name" value="Ribonuclease Z/Hydroxyacylglutathione hydrolase-like"/>
    <property type="match status" value="1"/>
</dbReference>
<evidence type="ECO:0000259" key="1">
    <source>
        <dbReference type="SMART" id="SM00849"/>
    </source>
</evidence>
<evidence type="ECO:0000313" key="3">
    <source>
        <dbReference type="Proteomes" id="UP000664169"/>
    </source>
</evidence>
<accession>A0A8H3FAR1</accession>
<keyword evidence="3" id="KW-1185">Reference proteome</keyword>
<dbReference type="SUPFAM" id="SSF56281">
    <property type="entry name" value="Metallo-hydrolase/oxidoreductase"/>
    <property type="match status" value="1"/>
</dbReference>
<evidence type="ECO:0000313" key="2">
    <source>
        <dbReference type="EMBL" id="CAF9921867.1"/>
    </source>
</evidence>
<organism evidence="2 3">
    <name type="scientific">Gomphillus americanus</name>
    <dbReference type="NCBI Taxonomy" id="1940652"/>
    <lineage>
        <taxon>Eukaryota</taxon>
        <taxon>Fungi</taxon>
        <taxon>Dikarya</taxon>
        <taxon>Ascomycota</taxon>
        <taxon>Pezizomycotina</taxon>
        <taxon>Lecanoromycetes</taxon>
        <taxon>OSLEUM clade</taxon>
        <taxon>Ostropomycetidae</taxon>
        <taxon>Ostropales</taxon>
        <taxon>Graphidaceae</taxon>
        <taxon>Gomphilloideae</taxon>
        <taxon>Gomphillus</taxon>
    </lineage>
</organism>
<dbReference type="Proteomes" id="UP000664169">
    <property type="component" value="Unassembled WGS sequence"/>
</dbReference>
<protein>
    <recommendedName>
        <fullName evidence="1">Metallo-beta-lactamase domain-containing protein</fullName>
    </recommendedName>
</protein>
<comment type="caution">
    <text evidence="2">The sequence shown here is derived from an EMBL/GenBank/DDBJ whole genome shotgun (WGS) entry which is preliminary data.</text>
</comment>
<feature type="domain" description="Metallo-beta-lactamase" evidence="1">
    <location>
        <begin position="17"/>
        <end position="258"/>
    </location>
</feature>
<dbReference type="PANTHER" id="PTHR42951">
    <property type="entry name" value="METALLO-BETA-LACTAMASE DOMAIN-CONTAINING"/>
    <property type="match status" value="1"/>
</dbReference>
<dbReference type="SMART" id="SM00849">
    <property type="entry name" value="Lactamase_B"/>
    <property type="match status" value="1"/>
</dbReference>
<reference evidence="2" key="1">
    <citation type="submission" date="2021-03" db="EMBL/GenBank/DDBJ databases">
        <authorList>
            <person name="Tagirdzhanova G."/>
        </authorList>
    </citation>
    <scope>NUCLEOTIDE SEQUENCE</scope>
</reference>
<dbReference type="InterPro" id="IPR036866">
    <property type="entry name" value="RibonucZ/Hydroxyglut_hydro"/>
</dbReference>
<dbReference type="AlphaFoldDB" id="A0A8H3FAR1"/>
<dbReference type="CDD" id="cd06262">
    <property type="entry name" value="metallo-hydrolase-like_MBL-fold"/>
    <property type="match status" value="1"/>
</dbReference>
<sequence length="350" mass="39374">MKPEEDTSSSFTTTRLNSSTFLITEDDSFNEHPCIYAKLHPSAPILILNDTGCNSPSASHAKSRFIHLRDYLENCPVANNNNNRPLNPGPNRRHYVIICSHCHYDHTLGLPQFQEEKTTQIIASAQGRDFIESDLATHGLFSYLGLQTPEYTVTHWAQSFEQLHWSSSSSSPATNQRIDLGITLIPTPGHTPDSLAWYDHAHMHLYVGDSLYEEGPNHTVPIIWPPHGNMIDWYYSMSKLLQFAKTENARARETAAGETVALDGGWEVVERRVRLAAGHQTSSGDAEVLIEKALRFLGMVLADKIPARDLGRWMGEKVLMWRLDGYGMYFSAPVRLVDEAKLFFGGEYVV</sequence>
<name>A0A8H3FAR1_9LECA</name>
<dbReference type="InterPro" id="IPR050855">
    <property type="entry name" value="NDM-1-like"/>
</dbReference>
<dbReference type="EMBL" id="CAJPDQ010000017">
    <property type="protein sequence ID" value="CAF9921867.1"/>
    <property type="molecule type" value="Genomic_DNA"/>
</dbReference>
<dbReference type="Pfam" id="PF00753">
    <property type="entry name" value="Lactamase_B"/>
    <property type="match status" value="1"/>
</dbReference>
<gene>
    <name evidence="2" type="ORF">GOMPHAMPRED_002428</name>
</gene>
<dbReference type="InterPro" id="IPR001279">
    <property type="entry name" value="Metallo-B-lactamas"/>
</dbReference>